<protein>
    <submittedName>
        <fullName evidence="1">Uncharacterized protein</fullName>
    </submittedName>
</protein>
<dbReference type="Proteomes" id="UP001177021">
    <property type="component" value="Unassembled WGS sequence"/>
</dbReference>
<evidence type="ECO:0000313" key="1">
    <source>
        <dbReference type="EMBL" id="CAJ2647667.1"/>
    </source>
</evidence>
<evidence type="ECO:0000313" key="2">
    <source>
        <dbReference type="Proteomes" id="UP001177021"/>
    </source>
</evidence>
<organism evidence="1 2">
    <name type="scientific">Trifolium pratense</name>
    <name type="common">Red clover</name>
    <dbReference type="NCBI Taxonomy" id="57577"/>
    <lineage>
        <taxon>Eukaryota</taxon>
        <taxon>Viridiplantae</taxon>
        <taxon>Streptophyta</taxon>
        <taxon>Embryophyta</taxon>
        <taxon>Tracheophyta</taxon>
        <taxon>Spermatophyta</taxon>
        <taxon>Magnoliopsida</taxon>
        <taxon>eudicotyledons</taxon>
        <taxon>Gunneridae</taxon>
        <taxon>Pentapetalae</taxon>
        <taxon>rosids</taxon>
        <taxon>fabids</taxon>
        <taxon>Fabales</taxon>
        <taxon>Fabaceae</taxon>
        <taxon>Papilionoideae</taxon>
        <taxon>50 kb inversion clade</taxon>
        <taxon>NPAAA clade</taxon>
        <taxon>Hologalegina</taxon>
        <taxon>IRL clade</taxon>
        <taxon>Trifolieae</taxon>
        <taxon>Trifolium</taxon>
    </lineage>
</organism>
<keyword evidence="2" id="KW-1185">Reference proteome</keyword>
<comment type="caution">
    <text evidence="1">The sequence shown here is derived from an EMBL/GenBank/DDBJ whole genome shotgun (WGS) entry which is preliminary data.</text>
</comment>
<accession>A0ACB0JTK7</accession>
<sequence>MFMVASEGWELGWMLYKTRLNSSTVKVFMSSLIALKGVWVALKTKSVFGRSSLLLMDGASQVPLFRCFWNAHSVSLCGNVKGFPRYALMASRSNQMVRPRTMVV</sequence>
<gene>
    <name evidence="1" type="ORF">MILVUS5_LOCUS16145</name>
</gene>
<proteinExistence type="predicted"/>
<name>A0ACB0JTK7_TRIPR</name>
<dbReference type="EMBL" id="CASHSV030000109">
    <property type="protein sequence ID" value="CAJ2647667.1"/>
    <property type="molecule type" value="Genomic_DNA"/>
</dbReference>
<reference evidence="1" key="1">
    <citation type="submission" date="2023-10" db="EMBL/GenBank/DDBJ databases">
        <authorList>
            <person name="Rodriguez Cubillos JULIANA M."/>
            <person name="De Vega J."/>
        </authorList>
    </citation>
    <scope>NUCLEOTIDE SEQUENCE</scope>
</reference>